<evidence type="ECO:0000313" key="2">
    <source>
        <dbReference type="Proteomes" id="UP000017805"/>
    </source>
</evidence>
<dbReference type="KEGG" id="bif:N288_21625"/>
<proteinExistence type="predicted"/>
<organism evidence="1 2">
    <name type="scientific">Bacillus infantis NRRL B-14911</name>
    <dbReference type="NCBI Taxonomy" id="1367477"/>
    <lineage>
        <taxon>Bacteria</taxon>
        <taxon>Bacillati</taxon>
        <taxon>Bacillota</taxon>
        <taxon>Bacilli</taxon>
        <taxon>Bacillales</taxon>
        <taxon>Bacillaceae</taxon>
        <taxon>Bacillus</taxon>
    </lineage>
</organism>
<evidence type="ECO:0000313" key="1">
    <source>
        <dbReference type="EMBL" id="AGX06170.1"/>
    </source>
</evidence>
<accession>U5LFF2</accession>
<protein>
    <submittedName>
        <fullName evidence="1">Uncharacterized protein</fullName>
    </submittedName>
</protein>
<name>U5LFF2_9BACI</name>
<dbReference type="Proteomes" id="UP000017805">
    <property type="component" value="Chromosome"/>
</dbReference>
<sequence length="42" mass="4935">MKDALHLRGMNIMESPAIVRNAKSFCFLYIYSHSPFPFHHVK</sequence>
<dbReference type="AlphaFoldDB" id="U5LFF2"/>
<reference evidence="1 2" key="1">
    <citation type="submission" date="2013-07" db="EMBL/GenBank/DDBJ databases">
        <title>Complete genome sequence of Bacillus infantis NRRL B-14911 that has potential to induce cardiac disease by antigenic mimicry.</title>
        <authorList>
            <person name="Massilamany C."/>
            <person name="Smith T.P.L."/>
            <person name="Loy J.D."/>
            <person name="Barletta R."/>
            <person name="Reddy J."/>
        </authorList>
    </citation>
    <scope>NUCLEOTIDE SEQUENCE [LARGE SCALE GENOMIC DNA]</scope>
    <source>
        <strain evidence="1 2">NRRL B-14911</strain>
    </source>
</reference>
<dbReference type="HOGENOM" id="CLU_3247285_0_0_9"/>
<dbReference type="STRING" id="1367477.N288_21625"/>
<dbReference type="EMBL" id="CP006643">
    <property type="protein sequence ID" value="AGX06170.1"/>
    <property type="molecule type" value="Genomic_DNA"/>
</dbReference>
<gene>
    <name evidence="1" type="ORF">N288_21625</name>
</gene>
<keyword evidence="2" id="KW-1185">Reference proteome</keyword>